<evidence type="ECO:0000256" key="3">
    <source>
        <dbReference type="ARBA" id="ARBA00022777"/>
    </source>
</evidence>
<keyword evidence="1" id="KW-0808">Transferase</keyword>
<dbReference type="InterPro" id="IPR000719">
    <property type="entry name" value="Prot_kinase_dom"/>
</dbReference>
<accession>A0A4Q2D8V0</accession>
<name>A0A4Q2D8V0_9AGAR</name>
<dbReference type="PROSITE" id="PS50011">
    <property type="entry name" value="PROTEIN_KINASE_DOM"/>
    <property type="match status" value="1"/>
</dbReference>
<gene>
    <name evidence="7" type="ORF">EST38_g10973</name>
</gene>
<evidence type="ECO:0000259" key="6">
    <source>
        <dbReference type="PROSITE" id="PS50011"/>
    </source>
</evidence>
<keyword evidence="8" id="KW-1185">Reference proteome</keyword>
<dbReference type="InterPro" id="IPR051681">
    <property type="entry name" value="Ser/Thr_Kinases-Pseudokinases"/>
</dbReference>
<dbReference type="AlphaFoldDB" id="A0A4Q2D8V0"/>
<keyword evidence="4" id="KW-0067">ATP-binding</keyword>
<keyword evidence="3" id="KW-0418">Kinase</keyword>
<dbReference type="InterPro" id="IPR011009">
    <property type="entry name" value="Kinase-like_dom_sf"/>
</dbReference>
<feature type="region of interest" description="Disordered" evidence="5">
    <location>
        <begin position="202"/>
        <end position="235"/>
    </location>
</feature>
<sequence length="266" mass="28903">MASFDDLPPCQDLTDQVKKLERGSIASGGFSDVYIGEWTNPAGSKLKVAIKALRVSRITGEAERLNKLNSRLRRESKLWHQLDHPNVLTFLGLVSSPSYGLIPALISPYCGRGSVLDFIKKDPSVERLPIIIGIAKGLQYLHSQDVVHGDLKAQNVLMSDSGTPLLSDFGRSKFIATRGYTTVFTGTGRYLAPEILSCGMSDREDSDATVTPLKSSSPTDSPDESPPISPSEPSTTKQTDVYAFALIGVEFVSRSSLDVHVFILMA</sequence>
<reference evidence="7 8" key="1">
    <citation type="submission" date="2019-01" db="EMBL/GenBank/DDBJ databases">
        <title>Draft genome sequence of Psathyrella aberdarensis IHI B618.</title>
        <authorList>
            <person name="Buettner E."/>
            <person name="Kellner H."/>
        </authorList>
    </citation>
    <scope>NUCLEOTIDE SEQUENCE [LARGE SCALE GENOMIC DNA]</scope>
    <source>
        <strain evidence="7 8">IHI B618</strain>
    </source>
</reference>
<keyword evidence="2" id="KW-0547">Nucleotide-binding</keyword>
<dbReference type="PANTHER" id="PTHR44329:SF288">
    <property type="entry name" value="MITOGEN-ACTIVATED PROTEIN KINASE KINASE KINASE 20"/>
    <property type="match status" value="1"/>
</dbReference>
<dbReference type="Gene3D" id="1.10.510.10">
    <property type="entry name" value="Transferase(Phosphotransferase) domain 1"/>
    <property type="match status" value="1"/>
</dbReference>
<evidence type="ECO:0000256" key="4">
    <source>
        <dbReference type="ARBA" id="ARBA00022840"/>
    </source>
</evidence>
<proteinExistence type="predicted"/>
<dbReference type="PANTHER" id="PTHR44329">
    <property type="entry name" value="SERINE/THREONINE-PROTEIN KINASE TNNI3K-RELATED"/>
    <property type="match status" value="1"/>
</dbReference>
<organism evidence="7 8">
    <name type="scientific">Candolleomyces aberdarensis</name>
    <dbReference type="NCBI Taxonomy" id="2316362"/>
    <lineage>
        <taxon>Eukaryota</taxon>
        <taxon>Fungi</taxon>
        <taxon>Dikarya</taxon>
        <taxon>Basidiomycota</taxon>
        <taxon>Agaricomycotina</taxon>
        <taxon>Agaricomycetes</taxon>
        <taxon>Agaricomycetidae</taxon>
        <taxon>Agaricales</taxon>
        <taxon>Agaricineae</taxon>
        <taxon>Psathyrellaceae</taxon>
        <taxon>Candolleomyces</taxon>
    </lineage>
</organism>
<comment type="caution">
    <text evidence="7">The sequence shown here is derived from an EMBL/GenBank/DDBJ whole genome shotgun (WGS) entry which is preliminary data.</text>
</comment>
<protein>
    <recommendedName>
        <fullName evidence="6">Protein kinase domain-containing protein</fullName>
    </recommendedName>
</protein>
<dbReference type="EMBL" id="SDEE01000630">
    <property type="protein sequence ID" value="RXW14884.1"/>
    <property type="molecule type" value="Genomic_DNA"/>
</dbReference>
<evidence type="ECO:0000313" key="8">
    <source>
        <dbReference type="Proteomes" id="UP000290288"/>
    </source>
</evidence>
<dbReference type="GO" id="GO:0004674">
    <property type="term" value="F:protein serine/threonine kinase activity"/>
    <property type="evidence" value="ECO:0007669"/>
    <property type="project" value="TreeGrafter"/>
</dbReference>
<dbReference type="InterPro" id="IPR008271">
    <property type="entry name" value="Ser/Thr_kinase_AS"/>
</dbReference>
<dbReference type="STRING" id="2316362.A0A4Q2D8V0"/>
<dbReference type="PROSITE" id="PS00108">
    <property type="entry name" value="PROTEIN_KINASE_ST"/>
    <property type="match status" value="1"/>
</dbReference>
<dbReference type="OrthoDB" id="3260205at2759"/>
<evidence type="ECO:0000256" key="2">
    <source>
        <dbReference type="ARBA" id="ARBA00022741"/>
    </source>
</evidence>
<dbReference type="SUPFAM" id="SSF56112">
    <property type="entry name" value="Protein kinase-like (PK-like)"/>
    <property type="match status" value="1"/>
</dbReference>
<evidence type="ECO:0000313" key="7">
    <source>
        <dbReference type="EMBL" id="RXW14884.1"/>
    </source>
</evidence>
<feature type="domain" description="Protein kinase" evidence="6">
    <location>
        <begin position="19"/>
        <end position="266"/>
    </location>
</feature>
<dbReference type="GO" id="GO:0005524">
    <property type="term" value="F:ATP binding"/>
    <property type="evidence" value="ECO:0007669"/>
    <property type="project" value="UniProtKB-KW"/>
</dbReference>
<evidence type="ECO:0000256" key="5">
    <source>
        <dbReference type="SAM" id="MobiDB-lite"/>
    </source>
</evidence>
<dbReference type="Pfam" id="PF00069">
    <property type="entry name" value="Pkinase"/>
    <property type="match status" value="1"/>
</dbReference>
<dbReference type="SMART" id="SM00220">
    <property type="entry name" value="S_TKc"/>
    <property type="match status" value="1"/>
</dbReference>
<dbReference type="Proteomes" id="UP000290288">
    <property type="component" value="Unassembled WGS sequence"/>
</dbReference>
<evidence type="ECO:0000256" key="1">
    <source>
        <dbReference type="ARBA" id="ARBA00022679"/>
    </source>
</evidence>